<organism evidence="1 2">
    <name type="scientific">Parelaphostrongylus tenuis</name>
    <name type="common">Meningeal worm</name>
    <dbReference type="NCBI Taxonomy" id="148309"/>
    <lineage>
        <taxon>Eukaryota</taxon>
        <taxon>Metazoa</taxon>
        <taxon>Ecdysozoa</taxon>
        <taxon>Nematoda</taxon>
        <taxon>Chromadorea</taxon>
        <taxon>Rhabditida</taxon>
        <taxon>Rhabditina</taxon>
        <taxon>Rhabditomorpha</taxon>
        <taxon>Strongyloidea</taxon>
        <taxon>Metastrongylidae</taxon>
        <taxon>Parelaphostrongylus</taxon>
    </lineage>
</organism>
<protein>
    <submittedName>
        <fullName evidence="1">Uncharacterized protein</fullName>
    </submittedName>
</protein>
<dbReference type="AlphaFoldDB" id="A0AAD5N1G4"/>
<reference evidence="1" key="1">
    <citation type="submission" date="2021-06" db="EMBL/GenBank/DDBJ databases">
        <title>Parelaphostrongylus tenuis whole genome reference sequence.</title>
        <authorList>
            <person name="Garwood T.J."/>
            <person name="Larsen P.A."/>
            <person name="Fountain-Jones N.M."/>
            <person name="Garbe J.R."/>
            <person name="Macchietto M.G."/>
            <person name="Kania S.A."/>
            <person name="Gerhold R.W."/>
            <person name="Richards J.E."/>
            <person name="Wolf T.M."/>
        </authorList>
    </citation>
    <scope>NUCLEOTIDE SEQUENCE</scope>
    <source>
        <strain evidence="1">MNPRO001-30</strain>
        <tissue evidence="1">Meninges</tissue>
    </source>
</reference>
<name>A0AAD5N1G4_PARTN</name>
<dbReference type="Proteomes" id="UP001196413">
    <property type="component" value="Unassembled WGS sequence"/>
</dbReference>
<accession>A0AAD5N1G4</accession>
<keyword evidence="2" id="KW-1185">Reference proteome</keyword>
<gene>
    <name evidence="1" type="ORF">KIN20_018744</name>
</gene>
<evidence type="ECO:0000313" key="2">
    <source>
        <dbReference type="Proteomes" id="UP001196413"/>
    </source>
</evidence>
<comment type="caution">
    <text evidence="1">The sequence shown here is derived from an EMBL/GenBank/DDBJ whole genome shotgun (WGS) entry which is preliminary data.</text>
</comment>
<evidence type="ECO:0000313" key="1">
    <source>
        <dbReference type="EMBL" id="KAJ1359916.1"/>
    </source>
</evidence>
<dbReference type="EMBL" id="JAHQIW010003733">
    <property type="protein sequence ID" value="KAJ1359916.1"/>
    <property type="molecule type" value="Genomic_DNA"/>
</dbReference>
<proteinExistence type="predicted"/>
<sequence length="78" mass="9302">MAAYLERTPLRHQNGTYVKNIVEVTAILQLKRKHDVERYQMAWPKAEQDSSDERIRFRIYNCPIIGGQLEMQVKCFQF</sequence>